<feature type="compositionally biased region" description="Polar residues" evidence="1">
    <location>
        <begin position="488"/>
        <end position="499"/>
    </location>
</feature>
<feature type="chain" id="PRO_5035455802" evidence="2">
    <location>
        <begin position="24"/>
        <end position="544"/>
    </location>
</feature>
<dbReference type="EMBL" id="OV696699">
    <property type="protein sequence ID" value="CAH1245421.1"/>
    <property type="molecule type" value="Genomic_DNA"/>
</dbReference>
<organism evidence="3 4">
    <name type="scientific">Branchiostoma lanceolatum</name>
    <name type="common">Common lancelet</name>
    <name type="synonym">Amphioxus lanceolatum</name>
    <dbReference type="NCBI Taxonomy" id="7740"/>
    <lineage>
        <taxon>Eukaryota</taxon>
        <taxon>Metazoa</taxon>
        <taxon>Chordata</taxon>
        <taxon>Cephalochordata</taxon>
        <taxon>Leptocardii</taxon>
        <taxon>Amphioxiformes</taxon>
        <taxon>Branchiostomatidae</taxon>
        <taxon>Branchiostoma</taxon>
    </lineage>
</organism>
<keyword evidence="2" id="KW-0732">Signal</keyword>
<feature type="compositionally biased region" description="Basic and acidic residues" evidence="1">
    <location>
        <begin position="253"/>
        <end position="266"/>
    </location>
</feature>
<reference evidence="3" key="1">
    <citation type="submission" date="2022-01" db="EMBL/GenBank/DDBJ databases">
        <authorList>
            <person name="Braso-Vives M."/>
        </authorList>
    </citation>
    <scope>NUCLEOTIDE SEQUENCE</scope>
</reference>
<feature type="compositionally biased region" description="Basic and acidic residues" evidence="1">
    <location>
        <begin position="132"/>
        <end position="143"/>
    </location>
</feature>
<feature type="compositionally biased region" description="Basic and acidic residues" evidence="1">
    <location>
        <begin position="281"/>
        <end position="294"/>
    </location>
</feature>
<evidence type="ECO:0000256" key="1">
    <source>
        <dbReference type="SAM" id="MobiDB-lite"/>
    </source>
</evidence>
<feature type="region of interest" description="Disordered" evidence="1">
    <location>
        <begin position="57"/>
        <end position="521"/>
    </location>
</feature>
<dbReference type="Proteomes" id="UP000838412">
    <property type="component" value="Chromosome 14"/>
</dbReference>
<feature type="compositionally biased region" description="Acidic residues" evidence="1">
    <location>
        <begin position="437"/>
        <end position="454"/>
    </location>
</feature>
<feature type="compositionally biased region" description="Basic and acidic residues" evidence="1">
    <location>
        <begin position="182"/>
        <end position="205"/>
    </location>
</feature>
<accession>A0A8K0EED6</accession>
<feature type="compositionally biased region" description="Acidic residues" evidence="1">
    <location>
        <begin position="295"/>
        <end position="314"/>
    </location>
</feature>
<gene>
    <name evidence="3" type="primary">Hypp7481</name>
    <name evidence="3" type="ORF">BLAG_LOCUS7757</name>
</gene>
<feature type="compositionally biased region" description="Basic and acidic residues" evidence="1">
    <location>
        <begin position="315"/>
        <end position="336"/>
    </location>
</feature>
<evidence type="ECO:0000256" key="2">
    <source>
        <dbReference type="SAM" id="SignalP"/>
    </source>
</evidence>
<name>A0A8K0EED6_BRALA</name>
<sequence>MQLLLLSLAVLQIYSWPRGGANAGPVEKDAEACPGGNCDSSYSFNNDDVLIRKQRYAMSGRGGPDGGQTDSDREDDSDGVQIETLEWDEGDHDGPHFHGQSDIYKSVLLQTDPEDGQPVQKPPLAGDDEPADEKPAKDLDKFKARSAPTTEDKAALEDSTTDEDRDNDDKEKTLMFEDSEDKESSQNKDVEPKKKTGKRDHDDFSGLHFHRMSSLYKTVMTKGELEEEEEEVNGSEVKDQSNGEGQDDDLDVEDSKNGDEKDKDEENGPEDAEGPTDITADENKDSVDKNKDDENGPEETEGPSETTADEDRDSVDEKLIDSSEDKESFQSKDVEPKKKRRKRDTRKRDHDDFSGLHFHRMSSLYKTVMTKGELEEEEEEVKGSELKGQSKDEGPDDEVEKESTTTDENNNEPEPDECTDENCSGCPSCQNEKPETSEDEAEEASEDEDNVEDEGGAKGSEEDGGGAMSSEEDGGGDKSGEEEGGGATNSAEEQLNGEENQNKEDEHETEPVEDDSPINVKDYISRVLLKYRDERLVHTHTDDP</sequence>
<proteinExistence type="predicted"/>
<evidence type="ECO:0000313" key="4">
    <source>
        <dbReference type="Proteomes" id="UP000838412"/>
    </source>
</evidence>
<keyword evidence="4" id="KW-1185">Reference proteome</keyword>
<evidence type="ECO:0000313" key="3">
    <source>
        <dbReference type="EMBL" id="CAH1245421.1"/>
    </source>
</evidence>
<feature type="signal peptide" evidence="2">
    <location>
        <begin position="1"/>
        <end position="23"/>
    </location>
</feature>
<protein>
    <submittedName>
        <fullName evidence="3">Hypp7481 protein</fullName>
    </submittedName>
</protein>
<dbReference type="OrthoDB" id="10049999at2759"/>
<dbReference type="AlphaFoldDB" id="A0A8K0EED6"/>
<feature type="compositionally biased region" description="Basic and acidic residues" evidence="1">
    <location>
        <begin position="500"/>
        <end position="510"/>
    </location>
</feature>
<feature type="compositionally biased region" description="Acidic residues" evidence="1">
    <location>
        <begin position="409"/>
        <end position="420"/>
    </location>
</feature>
<feature type="compositionally biased region" description="Basic and acidic residues" evidence="1">
    <location>
        <begin position="381"/>
        <end position="393"/>
    </location>
</feature>